<evidence type="ECO:0000313" key="14">
    <source>
        <dbReference type="EMBL" id="GGI45177.1"/>
    </source>
</evidence>
<evidence type="ECO:0000256" key="4">
    <source>
        <dbReference type="ARBA" id="ARBA00022679"/>
    </source>
</evidence>
<dbReference type="Pfam" id="PF06580">
    <property type="entry name" value="His_kinase"/>
    <property type="match status" value="1"/>
</dbReference>
<evidence type="ECO:0000256" key="5">
    <source>
        <dbReference type="ARBA" id="ARBA00022692"/>
    </source>
</evidence>
<feature type="domain" description="HAMP" evidence="13">
    <location>
        <begin position="339"/>
        <end position="391"/>
    </location>
</feature>
<dbReference type="CDD" id="cd06225">
    <property type="entry name" value="HAMP"/>
    <property type="match status" value="1"/>
</dbReference>
<evidence type="ECO:0000313" key="15">
    <source>
        <dbReference type="Proteomes" id="UP000615455"/>
    </source>
</evidence>
<gene>
    <name evidence="14" type="ORF">GCM10008018_10790</name>
</gene>
<dbReference type="EMBL" id="BMHE01000003">
    <property type="protein sequence ID" value="GGI45177.1"/>
    <property type="molecule type" value="Genomic_DNA"/>
</dbReference>
<dbReference type="InterPro" id="IPR050640">
    <property type="entry name" value="Bact_2-comp_sensor_kinase"/>
</dbReference>
<keyword evidence="3" id="KW-0597">Phosphoprotein</keyword>
<keyword evidence="2" id="KW-1003">Cell membrane</keyword>
<protein>
    <submittedName>
        <fullName evidence="14">Histidine kinase</fullName>
    </submittedName>
</protein>
<dbReference type="Gene3D" id="3.30.565.10">
    <property type="entry name" value="Histidine kinase-like ATPase, C-terminal domain"/>
    <property type="match status" value="1"/>
</dbReference>
<evidence type="ECO:0000256" key="3">
    <source>
        <dbReference type="ARBA" id="ARBA00022553"/>
    </source>
</evidence>
<dbReference type="InterPro" id="IPR036890">
    <property type="entry name" value="HATPase_C_sf"/>
</dbReference>
<dbReference type="SUPFAM" id="SSF158472">
    <property type="entry name" value="HAMP domain-like"/>
    <property type="match status" value="1"/>
</dbReference>
<keyword evidence="4" id="KW-0808">Transferase</keyword>
<comment type="subcellular location">
    <subcellularLocation>
        <location evidence="1">Cell membrane</location>
        <topology evidence="1">Multi-pass membrane protein</topology>
    </subcellularLocation>
</comment>
<evidence type="ECO:0000259" key="13">
    <source>
        <dbReference type="PROSITE" id="PS50885"/>
    </source>
</evidence>
<keyword evidence="6" id="KW-0547">Nucleotide-binding</keyword>
<dbReference type="InterPro" id="IPR010559">
    <property type="entry name" value="Sig_transdc_His_kin_internal"/>
</dbReference>
<evidence type="ECO:0000256" key="11">
    <source>
        <dbReference type="ARBA" id="ARBA00023136"/>
    </source>
</evidence>
<dbReference type="InterPro" id="IPR003660">
    <property type="entry name" value="HAMP_dom"/>
</dbReference>
<keyword evidence="8" id="KW-0067">ATP-binding</keyword>
<evidence type="ECO:0000256" key="9">
    <source>
        <dbReference type="ARBA" id="ARBA00022989"/>
    </source>
</evidence>
<name>A0ABQ2BSJ4_9BACL</name>
<sequence length="628" mass="71733">MKYRGKSMNGGGHPANNRSKTQDFWTRIRKLLTGFIQVRLMCYFLLILLPISGFSLFAIVKSQMILEVQTGERTQGALHTMADYIDLTLQNIEQLSSLIAFDMNMNTTLQSIGQEPDKQSFVQLAQVMDQITNMTTVNLTVDQITIIHMPSRTVISTKIGGRKLPEGVEKQEWYIRLMEASGGTVFYTPQESESYFDTDSVHLIRTMDPYNRTLMNPNLLVISIKKTALIELAKPLLPSTNANIYLFDSDGSPITGTGARVNPQVWKQEHDIRSVRRSPQTGTEMVTISVKSKFSGWSLMMEQPLWEIRSHTDSLKVFTYGIVVVSLVLAILISWIVYRGFSAPLRKLAYGMKQLRTGNFTIQLEDTRVDELGYVIESFNRMAENQKSLIRDHYEKQLLLSKMELKFLQSQINPHFLYNTLDSIYWTAKNYDADEISEMVLNLSRFFRLSLNKGNETFPVSETIMHLTYYIKVQQLRFLDHFTVRYEIAKESEPYHVLKLLLQPLVENAVLHGLEKQSTGGELVISSYTEGNLLIFEVTDNGVGVNKAKLAYIRAKLEESAKLAAEGISTDRKRENDLFGLRNVITRMKMYYGDEAEFAFESEENQGTRMTLRLPLDKCLKPVGDQAV</sequence>
<dbReference type="InterPro" id="IPR003594">
    <property type="entry name" value="HATPase_dom"/>
</dbReference>
<evidence type="ECO:0000256" key="7">
    <source>
        <dbReference type="ARBA" id="ARBA00022777"/>
    </source>
</evidence>
<keyword evidence="9 12" id="KW-1133">Transmembrane helix</keyword>
<accession>A0ABQ2BSJ4</accession>
<dbReference type="Pfam" id="PF00672">
    <property type="entry name" value="HAMP"/>
    <property type="match status" value="1"/>
</dbReference>
<feature type="transmembrane region" description="Helical" evidence="12">
    <location>
        <begin position="317"/>
        <end position="338"/>
    </location>
</feature>
<dbReference type="PROSITE" id="PS50885">
    <property type="entry name" value="HAMP"/>
    <property type="match status" value="1"/>
</dbReference>
<comment type="caution">
    <text evidence="14">The sequence shown here is derived from an EMBL/GenBank/DDBJ whole genome shotgun (WGS) entry which is preliminary data.</text>
</comment>
<evidence type="ECO:0000256" key="1">
    <source>
        <dbReference type="ARBA" id="ARBA00004651"/>
    </source>
</evidence>
<dbReference type="PANTHER" id="PTHR34220">
    <property type="entry name" value="SENSOR HISTIDINE KINASE YPDA"/>
    <property type="match status" value="1"/>
</dbReference>
<evidence type="ECO:0000256" key="10">
    <source>
        <dbReference type="ARBA" id="ARBA00023012"/>
    </source>
</evidence>
<dbReference type="SUPFAM" id="SSF55874">
    <property type="entry name" value="ATPase domain of HSP90 chaperone/DNA topoisomerase II/histidine kinase"/>
    <property type="match status" value="1"/>
</dbReference>
<evidence type="ECO:0000256" key="6">
    <source>
        <dbReference type="ARBA" id="ARBA00022741"/>
    </source>
</evidence>
<dbReference type="RefSeq" id="WP_189008615.1">
    <property type="nucleotide sequence ID" value="NZ_BMHE01000003.1"/>
</dbReference>
<dbReference type="Proteomes" id="UP000615455">
    <property type="component" value="Unassembled WGS sequence"/>
</dbReference>
<organism evidence="14 15">
    <name type="scientific">Paenibacillus marchantiophytorum</name>
    <dbReference type="NCBI Taxonomy" id="1619310"/>
    <lineage>
        <taxon>Bacteria</taxon>
        <taxon>Bacillati</taxon>
        <taxon>Bacillota</taxon>
        <taxon>Bacilli</taxon>
        <taxon>Bacillales</taxon>
        <taxon>Paenibacillaceae</taxon>
        <taxon>Paenibacillus</taxon>
    </lineage>
</organism>
<reference evidence="15" key="1">
    <citation type="journal article" date="2019" name="Int. J. Syst. Evol. Microbiol.">
        <title>The Global Catalogue of Microorganisms (GCM) 10K type strain sequencing project: providing services to taxonomists for standard genome sequencing and annotation.</title>
        <authorList>
            <consortium name="The Broad Institute Genomics Platform"/>
            <consortium name="The Broad Institute Genome Sequencing Center for Infectious Disease"/>
            <person name="Wu L."/>
            <person name="Ma J."/>
        </authorList>
    </citation>
    <scope>NUCLEOTIDE SEQUENCE [LARGE SCALE GENOMIC DNA]</scope>
    <source>
        <strain evidence="15">CGMCC 1.15043</strain>
    </source>
</reference>
<evidence type="ECO:0000256" key="12">
    <source>
        <dbReference type="SAM" id="Phobius"/>
    </source>
</evidence>
<dbReference type="Gene3D" id="6.10.340.10">
    <property type="match status" value="1"/>
</dbReference>
<keyword evidence="5 12" id="KW-0812">Transmembrane</keyword>
<evidence type="ECO:0000256" key="2">
    <source>
        <dbReference type="ARBA" id="ARBA00022475"/>
    </source>
</evidence>
<keyword evidence="10" id="KW-0902">Two-component regulatory system</keyword>
<keyword evidence="11 12" id="KW-0472">Membrane</keyword>
<keyword evidence="7 14" id="KW-0418">Kinase</keyword>
<dbReference type="GO" id="GO:0016301">
    <property type="term" value="F:kinase activity"/>
    <property type="evidence" value="ECO:0007669"/>
    <property type="project" value="UniProtKB-KW"/>
</dbReference>
<feature type="transmembrane region" description="Helical" evidence="12">
    <location>
        <begin position="40"/>
        <end position="60"/>
    </location>
</feature>
<dbReference type="PANTHER" id="PTHR34220:SF11">
    <property type="entry name" value="SENSOR PROTEIN KINASE HPTS"/>
    <property type="match status" value="1"/>
</dbReference>
<dbReference type="SMART" id="SM00304">
    <property type="entry name" value="HAMP"/>
    <property type="match status" value="1"/>
</dbReference>
<keyword evidence="15" id="KW-1185">Reference proteome</keyword>
<proteinExistence type="predicted"/>
<dbReference type="Pfam" id="PF02518">
    <property type="entry name" value="HATPase_c"/>
    <property type="match status" value="1"/>
</dbReference>
<evidence type="ECO:0000256" key="8">
    <source>
        <dbReference type="ARBA" id="ARBA00022840"/>
    </source>
</evidence>